<dbReference type="InterPro" id="IPR036388">
    <property type="entry name" value="WH-like_DNA-bd_sf"/>
</dbReference>
<evidence type="ECO:0000313" key="3">
    <source>
        <dbReference type="Proteomes" id="UP000263012"/>
    </source>
</evidence>
<dbReference type="EMBL" id="CP025066">
    <property type="protein sequence ID" value="AUX09096.1"/>
    <property type="molecule type" value="Genomic_DNA"/>
</dbReference>
<accession>A0A343TJ24</accession>
<dbReference type="SUPFAM" id="SSF46785">
    <property type="entry name" value="Winged helix' DNA-binding domain"/>
    <property type="match status" value="1"/>
</dbReference>
<evidence type="ECO:0000313" key="2">
    <source>
        <dbReference type="EMBL" id="AUX09096.1"/>
    </source>
</evidence>
<name>A0A343TJ24_9EURY</name>
<dbReference type="AlphaFoldDB" id="A0A343TJ24"/>
<gene>
    <name evidence="2" type="ORF">AArcSl_1467</name>
</gene>
<sequence>MRFDRNTFKIQSITFGYRMPILLKDHDPELNLRPGTTKSNIVAYLYQNPEWGYSPQDLVESLDIPRGTATTTLKRLYDDDYIGKTDDGYYYALRDREDIRRYVASLDQIHRMFGHHRETDATPEEPEKQIGEGRTDEELDAELSEIEDDMDAGNEGK</sequence>
<feature type="compositionally biased region" description="Acidic residues" evidence="1">
    <location>
        <begin position="137"/>
        <end position="157"/>
    </location>
</feature>
<feature type="compositionally biased region" description="Basic and acidic residues" evidence="1">
    <location>
        <begin position="115"/>
        <end position="136"/>
    </location>
</feature>
<protein>
    <submittedName>
        <fullName evidence="2">Uncharacterized protein</fullName>
    </submittedName>
</protein>
<dbReference type="Gene3D" id="1.10.10.10">
    <property type="entry name" value="Winged helix-like DNA-binding domain superfamily/Winged helix DNA-binding domain"/>
    <property type="match status" value="1"/>
</dbReference>
<proteinExistence type="predicted"/>
<dbReference type="KEGG" id="hdf:AArcSl_1467"/>
<keyword evidence="3" id="KW-1185">Reference proteome</keyword>
<dbReference type="InterPro" id="IPR036390">
    <property type="entry name" value="WH_DNA-bd_sf"/>
</dbReference>
<organism evidence="2 3">
    <name type="scientific">Halalkaliarchaeum desulfuricum</name>
    <dbReference type="NCBI Taxonomy" id="2055893"/>
    <lineage>
        <taxon>Archaea</taxon>
        <taxon>Methanobacteriati</taxon>
        <taxon>Methanobacteriota</taxon>
        <taxon>Stenosarchaea group</taxon>
        <taxon>Halobacteria</taxon>
        <taxon>Halobacteriales</taxon>
        <taxon>Haloferacaceae</taxon>
        <taxon>Halalkaliarchaeum</taxon>
    </lineage>
</organism>
<reference evidence="3" key="1">
    <citation type="submission" date="2017-11" db="EMBL/GenBank/DDBJ databases">
        <title>Phenotypic and genomic properties of facultatively anaerobic sulfur-reducing natronoarchaea from hypersaline soda lakes.</title>
        <authorList>
            <person name="Sorokin D.Y."/>
            <person name="Kublanov I.V."/>
            <person name="Roman P."/>
            <person name="Sinninghe Damste J.S."/>
            <person name="Golyshin P.N."/>
            <person name="Rojo D."/>
            <person name="Ciordia S."/>
            <person name="Mena M.D.C."/>
            <person name="Ferrer M."/>
            <person name="Messina E."/>
            <person name="Smedile F."/>
            <person name="La Spada G."/>
            <person name="La Cono V."/>
            <person name="Yakimov M.M."/>
        </authorList>
    </citation>
    <scope>NUCLEOTIDE SEQUENCE [LARGE SCALE GENOMIC DNA]</scope>
    <source>
        <strain evidence="3">AArc-Sl</strain>
    </source>
</reference>
<dbReference type="Proteomes" id="UP000263012">
    <property type="component" value="Chromosome"/>
</dbReference>
<evidence type="ECO:0000256" key="1">
    <source>
        <dbReference type="SAM" id="MobiDB-lite"/>
    </source>
</evidence>
<feature type="region of interest" description="Disordered" evidence="1">
    <location>
        <begin position="114"/>
        <end position="157"/>
    </location>
</feature>